<dbReference type="NCBIfam" id="TIGR02532">
    <property type="entry name" value="IV_pilin_GFxxxE"/>
    <property type="match status" value="1"/>
</dbReference>
<evidence type="ECO:0000256" key="6">
    <source>
        <dbReference type="ARBA" id="ARBA00022692"/>
    </source>
</evidence>
<keyword evidence="4 9" id="KW-0488">Methylation</keyword>
<keyword evidence="8" id="KW-0472">Membrane</keyword>
<evidence type="ECO:0000256" key="7">
    <source>
        <dbReference type="ARBA" id="ARBA00022989"/>
    </source>
</evidence>
<dbReference type="GO" id="GO:0015628">
    <property type="term" value="P:protein secretion by the type II secretion system"/>
    <property type="evidence" value="ECO:0007669"/>
    <property type="project" value="UniProtKB-UniRule"/>
</dbReference>
<dbReference type="PROSITE" id="PS00409">
    <property type="entry name" value="PROKAR_NTER_METHYL"/>
    <property type="match status" value="1"/>
</dbReference>
<evidence type="ECO:0000256" key="4">
    <source>
        <dbReference type="ARBA" id="ARBA00022481"/>
    </source>
</evidence>
<dbReference type="PANTHER" id="PTHR38779">
    <property type="entry name" value="TYPE II SECRETION SYSTEM PROTEIN I-RELATED"/>
    <property type="match status" value="1"/>
</dbReference>
<dbReference type="SUPFAM" id="SSF54523">
    <property type="entry name" value="Pili subunits"/>
    <property type="match status" value="1"/>
</dbReference>
<evidence type="ECO:0000256" key="8">
    <source>
        <dbReference type="ARBA" id="ARBA00023136"/>
    </source>
</evidence>
<comment type="caution">
    <text evidence="12">The sequence shown here is derived from an EMBL/GenBank/DDBJ whole genome shotgun (WGS) entry which is preliminary data.</text>
</comment>
<name>A0AB38N574_9GAMM</name>
<keyword evidence="5 9" id="KW-0997">Cell inner membrane</keyword>
<evidence type="ECO:0000256" key="3">
    <source>
        <dbReference type="ARBA" id="ARBA00022475"/>
    </source>
</evidence>
<evidence type="ECO:0000313" key="13">
    <source>
        <dbReference type="Proteomes" id="UP000251035"/>
    </source>
</evidence>
<feature type="domain" description="Type II secretion system protein GspI C-terminal" evidence="10">
    <location>
        <begin position="44"/>
        <end position="111"/>
    </location>
</feature>
<dbReference type="PANTHER" id="PTHR38779:SF2">
    <property type="entry name" value="TYPE II SECRETION SYSTEM PROTEIN I-RELATED"/>
    <property type="match status" value="1"/>
</dbReference>
<protein>
    <recommendedName>
        <fullName evidence="9">Type II secretion system protein I</fullName>
        <shortName evidence="9">T2SS minor pseudopilin I</shortName>
    </recommendedName>
</protein>
<keyword evidence="3" id="KW-1003">Cell membrane</keyword>
<dbReference type="Pfam" id="PF07963">
    <property type="entry name" value="N_methyl"/>
    <property type="match status" value="1"/>
</dbReference>
<evidence type="ECO:0000259" key="10">
    <source>
        <dbReference type="Pfam" id="PF02501"/>
    </source>
</evidence>
<dbReference type="InterPro" id="IPR012902">
    <property type="entry name" value="N_methyl_site"/>
</dbReference>
<evidence type="ECO:0000256" key="2">
    <source>
        <dbReference type="ARBA" id="ARBA00008358"/>
    </source>
</evidence>
<dbReference type="EMBL" id="QFGG01000003">
    <property type="protein sequence ID" value="TID44662.1"/>
    <property type="molecule type" value="Genomic_DNA"/>
</dbReference>
<comment type="subunit">
    <text evidence="9">Type II secretion is composed of four main components: the outer membrane complex, the inner membrane complex, the cytoplasmic secretion ATPase and the periplasm-spanning pseudopilus.</text>
</comment>
<comment type="PTM">
    <text evidence="9">Cleaved by prepilin peptidase.</text>
</comment>
<dbReference type="Proteomes" id="UP000251035">
    <property type="component" value="Unassembled WGS sequence"/>
</dbReference>
<dbReference type="AlphaFoldDB" id="A0AB38N574"/>
<dbReference type="Gene3D" id="3.30.1300.30">
    <property type="entry name" value="GSPII I/J protein-like"/>
    <property type="match status" value="1"/>
</dbReference>
<dbReference type="GO" id="GO:0005886">
    <property type="term" value="C:plasma membrane"/>
    <property type="evidence" value="ECO:0007669"/>
    <property type="project" value="UniProtKB-SubCell"/>
</dbReference>
<comment type="similarity">
    <text evidence="2 9">Belongs to the GSP I family.</text>
</comment>
<evidence type="ECO:0000256" key="5">
    <source>
        <dbReference type="ARBA" id="ARBA00022519"/>
    </source>
</evidence>
<keyword evidence="7" id="KW-1133">Transmembrane helix</keyword>
<gene>
    <name evidence="12" type="primary">gspI</name>
    <name evidence="11" type="ORF">DB745_08980</name>
    <name evidence="12" type="ORF">DIZ81_03970</name>
</gene>
<dbReference type="InterPro" id="IPR045584">
    <property type="entry name" value="Pilin-like"/>
</dbReference>
<sequence length="125" mass="13730">MMNKTISRGFTLVEVLLALAVVAIALTALLKATSQDVANTQRIKEKTISHWIAMHGVAMVQLGLLTVPPNQEITQVTSLLGQRWYWRVKLSPTALGKAVQQMTVSVSKNQAGPFTDPLLAFKYQP</sequence>
<proteinExistence type="inferred from homology"/>
<keyword evidence="13" id="KW-1185">Reference proteome</keyword>
<comment type="function">
    <text evidence="9">Component of the type II secretion system required for the energy-dependent secretion of extracellular factors such as proteases and toxins from the periplasm.</text>
</comment>
<evidence type="ECO:0000256" key="9">
    <source>
        <dbReference type="RuleBase" id="RU368030"/>
    </source>
</evidence>
<evidence type="ECO:0000313" key="14">
    <source>
        <dbReference type="Proteomes" id="UP000306421"/>
    </source>
</evidence>
<dbReference type="InterPro" id="IPR003413">
    <property type="entry name" value="T2SS_GspI_C"/>
</dbReference>
<dbReference type="Pfam" id="PF02501">
    <property type="entry name" value="T2SSI"/>
    <property type="match status" value="1"/>
</dbReference>
<evidence type="ECO:0000313" key="12">
    <source>
        <dbReference type="EMBL" id="TID44662.1"/>
    </source>
</evidence>
<evidence type="ECO:0000313" key="11">
    <source>
        <dbReference type="EMBL" id="PUT47147.1"/>
    </source>
</evidence>
<dbReference type="Proteomes" id="UP000306421">
    <property type="component" value="Unassembled WGS sequence"/>
</dbReference>
<dbReference type="GO" id="GO:0015627">
    <property type="term" value="C:type II protein secretion system complex"/>
    <property type="evidence" value="ECO:0007669"/>
    <property type="project" value="UniProtKB-UniRule"/>
</dbReference>
<dbReference type="EMBL" id="QCXM01000008">
    <property type="protein sequence ID" value="PUT47147.1"/>
    <property type="molecule type" value="Genomic_DNA"/>
</dbReference>
<keyword evidence="6" id="KW-0812">Transmembrane</keyword>
<comment type="subcellular location">
    <subcellularLocation>
        <location evidence="1 9">Cell inner membrane</location>
        <topology evidence="1 9">Single-pass membrane protein</topology>
    </subcellularLocation>
</comment>
<dbReference type="NCBIfam" id="TIGR01707">
    <property type="entry name" value="gspI"/>
    <property type="match status" value="1"/>
</dbReference>
<organism evidence="12 14">
    <name type="scientific">Legionella taurinensis</name>
    <dbReference type="NCBI Taxonomy" id="70611"/>
    <lineage>
        <taxon>Bacteria</taxon>
        <taxon>Pseudomonadati</taxon>
        <taxon>Pseudomonadota</taxon>
        <taxon>Gammaproteobacteria</taxon>
        <taxon>Legionellales</taxon>
        <taxon>Legionellaceae</taxon>
        <taxon>Legionella</taxon>
    </lineage>
</organism>
<dbReference type="RefSeq" id="WP_108291545.1">
    <property type="nucleotide sequence ID" value="NZ_JAWVLH010000003.1"/>
</dbReference>
<reference evidence="11 13" key="1">
    <citation type="submission" date="2018-04" db="EMBL/GenBank/DDBJ databases">
        <title>Whole genome sequence comparison of clinical and drinking water Legionella pneumophila isolates associated with the Flint Water Crisis.</title>
        <authorList>
            <person name="Garner E."/>
            <person name="Brown C."/>
            <person name="Schwake O."/>
            <person name="Coil D."/>
            <person name="Jospin G."/>
            <person name="Eisen J."/>
            <person name="Edwards M."/>
            <person name="Pruden A."/>
        </authorList>
    </citation>
    <scope>NUCLEOTIDE SEQUENCE [LARGE SCALE GENOMIC DNA]</scope>
    <source>
        <strain evidence="11 13">Genessee03</strain>
    </source>
</reference>
<reference evidence="12 14" key="2">
    <citation type="submission" date="2018-04" db="EMBL/GenBank/DDBJ databases">
        <title>Whole genome sequence comparison of clinical and drinking water Legionella pneumophila isolates.</title>
        <authorList>
            <person name="Garner E."/>
        </authorList>
    </citation>
    <scope>NUCLEOTIDE SEQUENCE [LARGE SCALE GENOMIC DNA]</scope>
    <source>
        <strain evidence="12 14">WH02</strain>
    </source>
</reference>
<accession>A0AB38N574</accession>
<evidence type="ECO:0000256" key="1">
    <source>
        <dbReference type="ARBA" id="ARBA00004377"/>
    </source>
</evidence>
<dbReference type="InterPro" id="IPR010052">
    <property type="entry name" value="T2SS_protein-GspI"/>
</dbReference>